<comment type="cofactor">
    <cofactor evidence="1 13">
        <name>Fe cation</name>
        <dbReference type="ChEBI" id="CHEBI:24875"/>
    </cofactor>
</comment>
<evidence type="ECO:0000259" key="15">
    <source>
        <dbReference type="PROSITE" id="PS50095"/>
    </source>
</evidence>
<evidence type="ECO:0000256" key="7">
    <source>
        <dbReference type="ARBA" id="ARBA00022964"/>
    </source>
</evidence>
<evidence type="ECO:0000256" key="5">
    <source>
        <dbReference type="ARBA" id="ARBA00022767"/>
    </source>
</evidence>
<dbReference type="EMBL" id="JAHRHJ020000002">
    <property type="protein sequence ID" value="KAH9326924.1"/>
    <property type="molecule type" value="Genomic_DNA"/>
</dbReference>
<evidence type="ECO:0000256" key="9">
    <source>
        <dbReference type="ARBA" id="ARBA00023004"/>
    </source>
</evidence>
<evidence type="ECO:0000259" key="16">
    <source>
        <dbReference type="PROSITE" id="PS51393"/>
    </source>
</evidence>
<dbReference type="Pfam" id="PF00305">
    <property type="entry name" value="Lipoxygenase"/>
    <property type="match status" value="1"/>
</dbReference>
<evidence type="ECO:0000256" key="3">
    <source>
        <dbReference type="ARBA" id="ARBA00022516"/>
    </source>
</evidence>
<evidence type="ECO:0000256" key="8">
    <source>
        <dbReference type="ARBA" id="ARBA00023002"/>
    </source>
</evidence>
<dbReference type="InterPro" id="IPR020833">
    <property type="entry name" value="LipOase_Fe_BS"/>
</dbReference>
<keyword evidence="18" id="KW-1185">Reference proteome</keyword>
<dbReference type="PROSITE" id="PS00081">
    <property type="entry name" value="LIPOXYGENASE_2"/>
    <property type="match status" value="1"/>
</dbReference>
<comment type="caution">
    <text evidence="17">The sequence shown here is derived from an EMBL/GenBank/DDBJ whole genome shotgun (WGS) entry which is preliminary data.</text>
</comment>
<keyword evidence="7 13" id="KW-0223">Dioxygenase</keyword>
<keyword evidence="11 14" id="KW-0275">Fatty acid biosynthesis</keyword>
<dbReference type="AlphaFoldDB" id="A0AA38GQV4"/>
<keyword evidence="9 13" id="KW-0408">Iron</keyword>
<dbReference type="InterPro" id="IPR020834">
    <property type="entry name" value="LipOase_CS"/>
</dbReference>
<gene>
    <name evidence="17" type="ORF">KI387_007102</name>
</gene>
<evidence type="ECO:0000256" key="6">
    <source>
        <dbReference type="ARBA" id="ARBA00022832"/>
    </source>
</evidence>
<dbReference type="Gene3D" id="4.10.375.10">
    <property type="entry name" value="Lipoxygenase-1, Domain 2"/>
    <property type="match status" value="1"/>
</dbReference>
<evidence type="ECO:0000256" key="14">
    <source>
        <dbReference type="RuleBase" id="RU003975"/>
    </source>
</evidence>
<dbReference type="GO" id="GO:0031408">
    <property type="term" value="P:oxylipin biosynthetic process"/>
    <property type="evidence" value="ECO:0007669"/>
    <property type="project" value="UniProtKB-UniRule"/>
</dbReference>
<keyword evidence="4 13" id="KW-0479">Metal-binding</keyword>
<evidence type="ECO:0000256" key="10">
    <source>
        <dbReference type="ARBA" id="ARBA00023098"/>
    </source>
</evidence>
<dbReference type="InterPro" id="IPR036226">
    <property type="entry name" value="LipOase_C_sf"/>
</dbReference>
<dbReference type="SMART" id="SM00308">
    <property type="entry name" value="LH2"/>
    <property type="match status" value="1"/>
</dbReference>
<name>A0AA38GQV4_TAXCH</name>
<keyword evidence="5 14" id="KW-0925">Oxylipin biosynthesis</keyword>
<dbReference type="Gene3D" id="2.60.60.20">
    <property type="entry name" value="PLAT/LH2 domain"/>
    <property type="match status" value="1"/>
</dbReference>
<evidence type="ECO:0000256" key="11">
    <source>
        <dbReference type="ARBA" id="ARBA00023160"/>
    </source>
</evidence>
<evidence type="ECO:0000256" key="13">
    <source>
        <dbReference type="RuleBase" id="RU003974"/>
    </source>
</evidence>
<dbReference type="InterPro" id="IPR001246">
    <property type="entry name" value="LipOase_plant"/>
</dbReference>
<dbReference type="PROSITE" id="PS00711">
    <property type="entry name" value="LIPOXYGENASE_1"/>
    <property type="match status" value="1"/>
</dbReference>
<comment type="similarity">
    <text evidence="2 13">Belongs to the lipoxygenase family.</text>
</comment>
<evidence type="ECO:0000256" key="12">
    <source>
        <dbReference type="PROSITE-ProRule" id="PRU00152"/>
    </source>
</evidence>
<evidence type="ECO:0000256" key="1">
    <source>
        <dbReference type="ARBA" id="ARBA00001962"/>
    </source>
</evidence>
<dbReference type="Proteomes" id="UP000824469">
    <property type="component" value="Unassembled WGS sequence"/>
</dbReference>
<dbReference type="InterPro" id="IPR027433">
    <property type="entry name" value="Lipoxygenase_dom_3"/>
</dbReference>
<dbReference type="EC" id="1.13.11.-" evidence="14"/>
<dbReference type="GO" id="GO:0034440">
    <property type="term" value="P:lipid oxidation"/>
    <property type="evidence" value="ECO:0007669"/>
    <property type="project" value="InterPro"/>
</dbReference>
<accession>A0AA38GQV4</accession>
<keyword evidence="10" id="KW-0443">Lipid metabolism</keyword>
<feature type="domain" description="PLAT" evidence="15">
    <location>
        <begin position="105"/>
        <end position="227"/>
    </location>
</feature>
<dbReference type="PRINTS" id="PR00087">
    <property type="entry name" value="LIPOXYGENASE"/>
</dbReference>
<dbReference type="InterPro" id="IPR036392">
    <property type="entry name" value="PLAT/LH2_dom_sf"/>
</dbReference>
<dbReference type="InterPro" id="IPR013819">
    <property type="entry name" value="LipOase_C"/>
</dbReference>
<dbReference type="Pfam" id="PF01477">
    <property type="entry name" value="PLAT"/>
    <property type="match status" value="1"/>
</dbReference>
<dbReference type="PROSITE" id="PS50095">
    <property type="entry name" value="PLAT"/>
    <property type="match status" value="1"/>
</dbReference>
<protein>
    <recommendedName>
        <fullName evidence="14">Lipoxygenase</fullName>
        <ecNumber evidence="14">1.13.11.-</ecNumber>
    </recommendedName>
</protein>
<dbReference type="Gene3D" id="4.10.372.10">
    <property type="entry name" value="Lipoxygenase-1, Domain 3"/>
    <property type="match status" value="1"/>
</dbReference>
<evidence type="ECO:0000256" key="2">
    <source>
        <dbReference type="ARBA" id="ARBA00009419"/>
    </source>
</evidence>
<reference evidence="17 18" key="1">
    <citation type="journal article" date="2021" name="Nat. Plants">
        <title>The Taxus genome provides insights into paclitaxel biosynthesis.</title>
        <authorList>
            <person name="Xiong X."/>
            <person name="Gou J."/>
            <person name="Liao Q."/>
            <person name="Li Y."/>
            <person name="Zhou Q."/>
            <person name="Bi G."/>
            <person name="Li C."/>
            <person name="Du R."/>
            <person name="Wang X."/>
            <person name="Sun T."/>
            <person name="Guo L."/>
            <person name="Liang H."/>
            <person name="Lu P."/>
            <person name="Wu Y."/>
            <person name="Zhang Z."/>
            <person name="Ro D.K."/>
            <person name="Shang Y."/>
            <person name="Huang S."/>
            <person name="Yan J."/>
        </authorList>
    </citation>
    <scope>NUCLEOTIDE SEQUENCE [LARGE SCALE GENOMIC DNA]</scope>
    <source>
        <strain evidence="17">Ta-2019</strain>
    </source>
</reference>
<dbReference type="Gene3D" id="3.10.450.60">
    <property type="match status" value="1"/>
</dbReference>
<organism evidence="17 18">
    <name type="scientific">Taxus chinensis</name>
    <name type="common">Chinese yew</name>
    <name type="synonym">Taxus wallichiana var. chinensis</name>
    <dbReference type="NCBI Taxonomy" id="29808"/>
    <lineage>
        <taxon>Eukaryota</taxon>
        <taxon>Viridiplantae</taxon>
        <taxon>Streptophyta</taxon>
        <taxon>Embryophyta</taxon>
        <taxon>Tracheophyta</taxon>
        <taxon>Spermatophyta</taxon>
        <taxon>Pinopsida</taxon>
        <taxon>Pinidae</taxon>
        <taxon>Conifers II</taxon>
        <taxon>Cupressales</taxon>
        <taxon>Taxaceae</taxon>
        <taxon>Taxus</taxon>
    </lineage>
</organism>
<evidence type="ECO:0000313" key="17">
    <source>
        <dbReference type="EMBL" id="KAH9326924.1"/>
    </source>
</evidence>
<dbReference type="PRINTS" id="PR00468">
    <property type="entry name" value="PLTLPOXGNASE"/>
</dbReference>
<comment type="caution">
    <text evidence="12">Lacks conserved residue(s) required for the propagation of feature annotation.</text>
</comment>
<evidence type="ECO:0000313" key="18">
    <source>
        <dbReference type="Proteomes" id="UP000824469"/>
    </source>
</evidence>
<dbReference type="GO" id="GO:0006633">
    <property type="term" value="P:fatty acid biosynthetic process"/>
    <property type="evidence" value="ECO:0007669"/>
    <property type="project" value="UniProtKB-KW"/>
</dbReference>
<keyword evidence="6" id="KW-0276">Fatty acid metabolism</keyword>
<evidence type="ECO:0000256" key="4">
    <source>
        <dbReference type="ARBA" id="ARBA00022723"/>
    </source>
</evidence>
<dbReference type="GO" id="GO:0046872">
    <property type="term" value="F:metal ion binding"/>
    <property type="evidence" value="ECO:0007669"/>
    <property type="project" value="UniProtKB-UniRule"/>
</dbReference>
<dbReference type="InterPro" id="IPR000907">
    <property type="entry name" value="LipOase"/>
</dbReference>
<dbReference type="SUPFAM" id="SSF48484">
    <property type="entry name" value="Lipoxigenase"/>
    <property type="match status" value="1"/>
</dbReference>
<proteinExistence type="inferred from homology"/>
<dbReference type="SUPFAM" id="SSF49723">
    <property type="entry name" value="Lipase/lipooxygenase domain (PLAT/LH2 domain)"/>
    <property type="match status" value="1"/>
</dbReference>
<dbReference type="PROSITE" id="PS51393">
    <property type="entry name" value="LIPOXYGENASE_3"/>
    <property type="match status" value="1"/>
</dbReference>
<sequence>MDAMRVLSNKILVTEGNVPVVGHRFLIPNSRQSCLEIKQHVLSNVAPLSNNFSLRIGQGSVLKSRKGKRNYAFKLNLPRETETAKKEYDIDGEIVLQKVALFNVTDYSATIADAASELMGNKVYLQLVSSDHVDPETGSGKTVGKPSHLHWNPLDGPVAGDTYYSIKFKWNSTLGFPGAFLIKNTHAREFFLKSLTISIPGQGSVRFHCNSWISPSSVNENDRVFFANKSFLPEKTPVGLKKWREVDMKLLRGDGTGERKVSDLIYDYDVYNDIANPEKSPELRREVLGGSQDFPYPRRCRTGRPRTKTAPEFETRASLNFIPPDERFPHTDFSDFGAHTIMAFANIVFPTIANLFDDAFQSFEDVSELYIGGKKNLHIPYKILRQNRSPLQIIQGFLDKVEDELPFINFNRPQIVEIDEYAWRKDDEFSRQTLAGVNPLVIQCLEKFPPSSTLDEKTYGPQRSTITAQHMEKNLEGLSLDEVVASKKLFILDYYDSFMPYAERINKLSDDVKTYASRTLFFLSEEGILCPVAIELCLPPIDGNEAVRKVFTPAKDGTEEGALWQLAKAHVKSNDAGYHQLVSHWLRTHCITEPFIIATHRQLSRMHPVYKLLTPHYLDTMDINQAARQALINAGGIIEQGFTPGRYSMEMSSKVYKQWKFNEQGLPADLLA</sequence>
<dbReference type="InterPro" id="IPR001024">
    <property type="entry name" value="PLAT/LH2_dom"/>
</dbReference>
<keyword evidence="3 14" id="KW-0444">Lipid biosynthesis</keyword>
<feature type="domain" description="Lipoxygenase" evidence="16">
    <location>
        <begin position="230"/>
        <end position="672"/>
    </location>
</feature>
<feature type="non-terminal residue" evidence="17">
    <location>
        <position position="672"/>
    </location>
</feature>
<dbReference type="Gene3D" id="1.20.245.10">
    <property type="entry name" value="Lipoxygenase-1, Domain 5"/>
    <property type="match status" value="1"/>
</dbReference>
<comment type="function">
    <text evidence="14">Plant lipoxygenase may be involved in a number of diverse aspects of plant physiology including growth and development, pest resistance, and senescence or responses to wounding.</text>
</comment>
<dbReference type="GO" id="GO:0016702">
    <property type="term" value="F:oxidoreductase activity, acting on single donors with incorporation of molecular oxygen, incorporation of two atoms of oxygen"/>
    <property type="evidence" value="ECO:0007669"/>
    <property type="project" value="InterPro"/>
</dbReference>
<dbReference type="PANTHER" id="PTHR11771">
    <property type="entry name" value="LIPOXYGENASE"/>
    <property type="match status" value="1"/>
</dbReference>
<comment type="pathway">
    <text evidence="14">Lipid metabolism; oxylipin biosynthesis.</text>
</comment>
<keyword evidence="8 13" id="KW-0560">Oxidoreductase</keyword>